<evidence type="ECO:0000313" key="2">
    <source>
        <dbReference type="Proteomes" id="UP001236806"/>
    </source>
</evidence>
<proteinExistence type="predicted"/>
<protein>
    <submittedName>
        <fullName evidence="1">Uncharacterized protein</fullName>
    </submittedName>
</protein>
<evidence type="ECO:0000313" key="1">
    <source>
        <dbReference type="EMBL" id="MDQ0674365.1"/>
    </source>
</evidence>
<organism evidence="1 2">
    <name type="scientific">Pseudarthrobacter siccitolerans</name>
    <dbReference type="NCBI Taxonomy" id="861266"/>
    <lineage>
        <taxon>Bacteria</taxon>
        <taxon>Bacillati</taxon>
        <taxon>Actinomycetota</taxon>
        <taxon>Actinomycetes</taxon>
        <taxon>Micrococcales</taxon>
        <taxon>Micrococcaceae</taxon>
        <taxon>Pseudarthrobacter</taxon>
    </lineage>
</organism>
<keyword evidence="2" id="KW-1185">Reference proteome</keyword>
<dbReference type="EMBL" id="JAUSXB010000001">
    <property type="protein sequence ID" value="MDQ0674365.1"/>
    <property type="molecule type" value="Genomic_DNA"/>
</dbReference>
<reference evidence="1 2" key="1">
    <citation type="submission" date="2023-07" db="EMBL/GenBank/DDBJ databases">
        <title>Comparative genomics of wheat-associated soil bacteria to identify genetic determinants of phenazine resistance.</title>
        <authorList>
            <person name="Mouncey N."/>
        </authorList>
    </citation>
    <scope>NUCLEOTIDE SEQUENCE [LARGE SCALE GENOMIC DNA]</scope>
    <source>
        <strain evidence="1 2">W1I3</strain>
    </source>
</reference>
<accession>A0ABU0PK66</accession>
<sequence length="59" mass="6510">MAKTGFHCPANGFWRPEDRSMDPIFVFEGSLMPAGRGGSTVWLLEDAVFGPPEYPLPAR</sequence>
<gene>
    <name evidence="1" type="ORF">QFZ36_001926</name>
</gene>
<comment type="caution">
    <text evidence="1">The sequence shown here is derived from an EMBL/GenBank/DDBJ whole genome shotgun (WGS) entry which is preliminary data.</text>
</comment>
<dbReference type="Proteomes" id="UP001236806">
    <property type="component" value="Unassembled WGS sequence"/>
</dbReference>
<name>A0ABU0PK66_9MICC</name>